<feature type="region of interest" description="Disordered" evidence="1">
    <location>
        <begin position="599"/>
        <end position="634"/>
    </location>
</feature>
<gene>
    <name evidence="3" type="ORF">GMRT_10522</name>
</gene>
<protein>
    <submittedName>
        <fullName evidence="3">Uncharacterized protein</fullName>
    </submittedName>
</protein>
<feature type="compositionally biased region" description="Basic residues" evidence="1">
    <location>
        <begin position="569"/>
        <end position="582"/>
    </location>
</feature>
<evidence type="ECO:0000313" key="4">
    <source>
        <dbReference type="Proteomes" id="UP000315496"/>
    </source>
</evidence>
<evidence type="ECO:0000256" key="2">
    <source>
        <dbReference type="SAM" id="Phobius"/>
    </source>
</evidence>
<accession>A0A4Z1STC6</accession>
<evidence type="ECO:0000256" key="1">
    <source>
        <dbReference type="SAM" id="MobiDB-lite"/>
    </source>
</evidence>
<reference evidence="3 4" key="1">
    <citation type="submission" date="2019-05" db="EMBL/GenBank/DDBJ databases">
        <title>The compact genome of Giardia muris reveals important steps in the evolution of intestinal protozoan parasites.</title>
        <authorList>
            <person name="Xu F."/>
            <person name="Jimenez-Gonzalez A."/>
            <person name="Einarsson E."/>
            <person name="Astvaldsson A."/>
            <person name="Peirasmaki D."/>
            <person name="Eckmann L."/>
            <person name="Andersson J.O."/>
            <person name="Svard S.G."/>
            <person name="Jerlstrom-Hultqvist J."/>
        </authorList>
    </citation>
    <scope>NUCLEOTIDE SEQUENCE [LARGE SCALE GENOMIC DNA]</scope>
    <source>
        <strain evidence="3 4">Roberts-Thomson</strain>
    </source>
</reference>
<keyword evidence="2" id="KW-0812">Transmembrane</keyword>
<feature type="compositionally biased region" description="Basic and acidic residues" evidence="1">
    <location>
        <begin position="542"/>
        <end position="556"/>
    </location>
</feature>
<keyword evidence="2" id="KW-1133">Transmembrane helix</keyword>
<dbReference type="Proteomes" id="UP000315496">
    <property type="component" value="Chromosome 4"/>
</dbReference>
<comment type="caution">
    <text evidence="3">The sequence shown here is derived from an EMBL/GenBank/DDBJ whole genome shotgun (WGS) entry which is preliminary data.</text>
</comment>
<dbReference type="AlphaFoldDB" id="A0A4Z1STC6"/>
<organism evidence="3 4">
    <name type="scientific">Giardia muris</name>
    <dbReference type="NCBI Taxonomy" id="5742"/>
    <lineage>
        <taxon>Eukaryota</taxon>
        <taxon>Metamonada</taxon>
        <taxon>Diplomonadida</taxon>
        <taxon>Hexamitidae</taxon>
        <taxon>Giardiinae</taxon>
        <taxon>Giardia</taxon>
    </lineage>
</organism>
<name>A0A4Z1STC6_GIAMU</name>
<evidence type="ECO:0000313" key="3">
    <source>
        <dbReference type="EMBL" id="TNJ26898.1"/>
    </source>
</evidence>
<keyword evidence="4" id="KW-1185">Reference proteome</keyword>
<feature type="transmembrane region" description="Helical" evidence="2">
    <location>
        <begin position="132"/>
        <end position="157"/>
    </location>
</feature>
<feature type="region of interest" description="Disordered" evidence="1">
    <location>
        <begin position="542"/>
        <end position="587"/>
    </location>
</feature>
<proteinExistence type="predicted"/>
<sequence>MSSTPISPIVWTRPLWGRTATGAKEVVVLLDYATLDEAVARRACFETLPCVYQHRKPVYLPFRNVYADAGLCELILQAPRSLRSTFLIITLNRVLDPSTRDPIQICPTTAALITDISKAITVKVPGTPPETLTVASIILISSFVLLAVFFALTHILVSSRFRSVCYSILATLDRCVMPRYSLRVLRQLEFHHTLHLHLLATNPASTRQEEKHASHVSLEFVKTSDEFPLGQQDRNRQSSLYESLLDQSLQEEEDEVMVLPSIEEERRIAHTLPQNYFIATEVPNGLSYLGSFPFDPRHLTLPPGTRHHTVWNNEVMSYTHIVFPVWQSRELFEKVYQLQRRVMGDQVSYARFVGVFVVVHDPKAKIYKILPRQSITFTLFDQRYIFYLCLVIQKGRYQDLHELIHAIRVSTYARYEHFVYNGPAMLALLRYTIKTIVDMSPEDLQRGMELLHYLDGLSTLPQESYSFEQYVQYLDSLNFDRDLDRIKPFLPQLFVLMREDVIKEIRQEITEVFNWMTRSTESLGSCFSHLIASVLHQGNDNLSRDDSQYSGHESRGDLLPSFFRSPPQSHHHHHHHHHHHQPFGHGLRCLQSSSNVISANQSHVPSHVMSRIPSRSSTSNTSLDGNASDHTENVSDELELQVHIAEGVFDISEGVQPRATHSRLQRFELGPSQAAEPASKLTDQSNRRYIYASKTLKRTELMTMITQARTSPRVFMAIMAPTLRDSLAGMLLDKIVAVSKSLPLVPYFDYDCFFFRMDFDITGAWQLQVKGDIILDPIGLFLRNVNQLPLRTLQRTNFAINSPELDRFLRLSIMYLEVLTLTECTQADLHVLNEVFLPQSNIEPDYGPVLARILPLARSIQPHRDDAELEDNFIKAIARPL</sequence>
<dbReference type="EMBL" id="VDLU01000004">
    <property type="protein sequence ID" value="TNJ26898.1"/>
    <property type="molecule type" value="Genomic_DNA"/>
</dbReference>
<keyword evidence="2" id="KW-0472">Membrane</keyword>
<dbReference type="VEuPathDB" id="GiardiaDB:GMRT_10522"/>
<feature type="compositionally biased region" description="Polar residues" evidence="1">
    <location>
        <begin position="613"/>
        <end position="625"/>
    </location>
</feature>